<comment type="similarity">
    <text evidence="5">Belongs to the FKBP-type PPIase family.</text>
</comment>
<proteinExistence type="inferred from homology"/>
<keyword evidence="3 4" id="KW-0413">Isomerase</keyword>
<dbReference type="AlphaFoldDB" id="A0A4P6ELD5"/>
<evidence type="ECO:0000256" key="7">
    <source>
        <dbReference type="SAM" id="SignalP"/>
    </source>
</evidence>
<dbReference type="InterPro" id="IPR044609">
    <property type="entry name" value="FKBP2/11"/>
</dbReference>
<dbReference type="SUPFAM" id="SSF54534">
    <property type="entry name" value="FKBP-like"/>
    <property type="match status" value="1"/>
</dbReference>
<evidence type="ECO:0000256" key="3">
    <source>
        <dbReference type="ARBA" id="ARBA00023235"/>
    </source>
</evidence>
<name>A0A4P6ELD5_9MICO</name>
<feature type="signal peptide" evidence="7">
    <location>
        <begin position="1"/>
        <end position="24"/>
    </location>
</feature>
<dbReference type="PROSITE" id="PS51257">
    <property type="entry name" value="PROKAR_LIPOPROTEIN"/>
    <property type="match status" value="1"/>
</dbReference>
<evidence type="ECO:0000259" key="8">
    <source>
        <dbReference type="PROSITE" id="PS50059"/>
    </source>
</evidence>
<dbReference type="OrthoDB" id="25996at2"/>
<feature type="domain" description="PPIase FKBP-type" evidence="8">
    <location>
        <begin position="234"/>
        <end position="319"/>
    </location>
</feature>
<evidence type="ECO:0000256" key="5">
    <source>
        <dbReference type="RuleBase" id="RU003915"/>
    </source>
</evidence>
<evidence type="ECO:0000313" key="10">
    <source>
        <dbReference type="Proteomes" id="UP000291758"/>
    </source>
</evidence>
<dbReference type="InterPro" id="IPR001179">
    <property type="entry name" value="PPIase_FKBP_dom"/>
</dbReference>
<dbReference type="PROSITE" id="PS50059">
    <property type="entry name" value="FKBP_PPIASE"/>
    <property type="match status" value="1"/>
</dbReference>
<keyword evidence="7" id="KW-0732">Signal</keyword>
<evidence type="ECO:0000256" key="4">
    <source>
        <dbReference type="PROSITE-ProRule" id="PRU00277"/>
    </source>
</evidence>
<protein>
    <recommendedName>
        <fullName evidence="5">Peptidyl-prolyl cis-trans isomerase</fullName>
        <ecNumber evidence="5">5.2.1.8</ecNumber>
    </recommendedName>
</protein>
<dbReference type="Pfam" id="PF00254">
    <property type="entry name" value="FKBP_C"/>
    <property type="match status" value="1"/>
</dbReference>
<evidence type="ECO:0000256" key="6">
    <source>
        <dbReference type="SAM" id="MobiDB-lite"/>
    </source>
</evidence>
<feature type="region of interest" description="Disordered" evidence="6">
    <location>
        <begin position="27"/>
        <end position="48"/>
    </location>
</feature>
<dbReference type="Gene3D" id="3.10.50.40">
    <property type="match status" value="1"/>
</dbReference>
<feature type="chain" id="PRO_5039208859" description="Peptidyl-prolyl cis-trans isomerase" evidence="7">
    <location>
        <begin position="25"/>
        <end position="319"/>
    </location>
</feature>
<evidence type="ECO:0000256" key="1">
    <source>
        <dbReference type="ARBA" id="ARBA00000971"/>
    </source>
</evidence>
<accession>A0A4P6ELD5</accession>
<dbReference type="PANTHER" id="PTHR45779">
    <property type="entry name" value="PEPTIDYLPROLYL ISOMERASE"/>
    <property type="match status" value="1"/>
</dbReference>
<dbReference type="EC" id="5.2.1.8" evidence="5"/>
<dbReference type="Proteomes" id="UP000291758">
    <property type="component" value="Chromosome"/>
</dbReference>
<sequence>MNLRITAGAAALALSAALALTGCASGDNDGSTDATASSSTPAADDPTPTAQDVAALAAVRVKGDAGAEPTLEFDAPLSVSVPTTRLVDKGDGEALREGAKLELHYVIFNADGSRAGSTWKEGTNTPEAVTLGDPNLGAINDTLKGANVGARALVANPSAQQDGSTTTMLMLLEVATQGEWRAEGEPVTPPEGLPTVTLGEHGKPSIDIPEGFEPSGDLVAQTLIKGAGPEVTSAQTLTVHYTGWLTDGTQFDSSWDKQVPATFSLQQVIPGWTEGLAGQTVGSQVLLVVPADKGYGAEGKGSIPGGATLIFVVDILAAQ</sequence>
<dbReference type="PANTHER" id="PTHR45779:SF7">
    <property type="entry name" value="PEPTIDYLPROLYL ISOMERASE"/>
    <property type="match status" value="1"/>
</dbReference>
<dbReference type="EMBL" id="CP035495">
    <property type="protein sequence ID" value="QAY63185.1"/>
    <property type="molecule type" value="Genomic_DNA"/>
</dbReference>
<evidence type="ECO:0000256" key="2">
    <source>
        <dbReference type="ARBA" id="ARBA00023110"/>
    </source>
</evidence>
<keyword evidence="2 4" id="KW-0697">Rotamase</keyword>
<keyword evidence="10" id="KW-1185">Reference proteome</keyword>
<evidence type="ECO:0000313" key="9">
    <source>
        <dbReference type="EMBL" id="QAY63185.1"/>
    </source>
</evidence>
<dbReference type="GO" id="GO:0003755">
    <property type="term" value="F:peptidyl-prolyl cis-trans isomerase activity"/>
    <property type="evidence" value="ECO:0007669"/>
    <property type="project" value="UniProtKB-UniRule"/>
</dbReference>
<organism evidence="9 10">
    <name type="scientific">Xylanimonas allomyrinae</name>
    <dbReference type="NCBI Taxonomy" id="2509459"/>
    <lineage>
        <taxon>Bacteria</taxon>
        <taxon>Bacillati</taxon>
        <taxon>Actinomycetota</taxon>
        <taxon>Actinomycetes</taxon>
        <taxon>Micrococcales</taxon>
        <taxon>Promicromonosporaceae</taxon>
        <taxon>Xylanimonas</taxon>
    </lineage>
</organism>
<comment type="catalytic activity">
    <reaction evidence="1 4 5">
        <text>[protein]-peptidylproline (omega=180) = [protein]-peptidylproline (omega=0)</text>
        <dbReference type="Rhea" id="RHEA:16237"/>
        <dbReference type="Rhea" id="RHEA-COMP:10747"/>
        <dbReference type="Rhea" id="RHEA-COMP:10748"/>
        <dbReference type="ChEBI" id="CHEBI:83833"/>
        <dbReference type="ChEBI" id="CHEBI:83834"/>
        <dbReference type="EC" id="5.2.1.8"/>
    </reaction>
</comment>
<dbReference type="InterPro" id="IPR046357">
    <property type="entry name" value="PPIase_dom_sf"/>
</dbReference>
<reference evidence="9 10" key="1">
    <citation type="submission" date="2019-01" db="EMBL/GenBank/DDBJ databases">
        <title>Genome sequencing of strain 2JSPR-7.</title>
        <authorList>
            <person name="Heo J."/>
            <person name="Kim S.-J."/>
            <person name="Kim J.-S."/>
            <person name="Hong S.-B."/>
            <person name="Kwon S.-W."/>
        </authorList>
    </citation>
    <scope>NUCLEOTIDE SEQUENCE [LARGE SCALE GENOMIC DNA]</scope>
    <source>
        <strain evidence="9 10">2JSPR-7</strain>
    </source>
</reference>
<dbReference type="KEGG" id="xyl:ET495_07975"/>
<dbReference type="RefSeq" id="WP_129204050.1">
    <property type="nucleotide sequence ID" value="NZ_CP035495.1"/>
</dbReference>
<gene>
    <name evidence="9" type="ORF">ET495_07975</name>
</gene>